<evidence type="ECO:0000256" key="4">
    <source>
        <dbReference type="ARBA" id="ARBA00023027"/>
    </source>
</evidence>
<keyword evidence="5" id="KW-0456">Lyase</keyword>
<keyword evidence="3" id="KW-0521">NADP</keyword>
<dbReference type="GO" id="GO:0110051">
    <property type="term" value="P:metabolite repair"/>
    <property type="evidence" value="ECO:0007669"/>
    <property type="project" value="TreeGrafter"/>
</dbReference>
<feature type="domain" description="YjeF C-terminal" evidence="6">
    <location>
        <begin position="1"/>
        <end position="231"/>
    </location>
</feature>
<protein>
    <submittedName>
        <fullName evidence="7">NAD(P)H-hydrate dehydratase</fullName>
    </submittedName>
</protein>
<dbReference type="Pfam" id="PF01256">
    <property type="entry name" value="Carb_kinase"/>
    <property type="match status" value="1"/>
</dbReference>
<dbReference type="InterPro" id="IPR000631">
    <property type="entry name" value="CARKD"/>
</dbReference>
<evidence type="ECO:0000313" key="8">
    <source>
        <dbReference type="Proteomes" id="UP000886667"/>
    </source>
</evidence>
<keyword evidence="1" id="KW-0547">Nucleotide-binding</keyword>
<evidence type="ECO:0000256" key="3">
    <source>
        <dbReference type="ARBA" id="ARBA00022857"/>
    </source>
</evidence>
<name>A0A9E4N4R5_9GAMM</name>
<dbReference type="GO" id="GO:0005524">
    <property type="term" value="F:ATP binding"/>
    <property type="evidence" value="ECO:0007669"/>
    <property type="project" value="UniProtKB-KW"/>
</dbReference>
<sequence>MAAEGGARSGAGLVTLATHPEHAPWSNLGRPELMCRGVDADTDLMPLLQQASAVVLGPGLGRTAWGERLYQQLTKTELPLLLDADALYWLARQPDRRDNRLLTPHPGEAARLLGWDTQQVQSDRFAACEALQQRFGGVIVLKGAGTLVGSSGSQPVALCSDGNPGMASGGSGDVLSGVIGAFLAQGYALRDAAELGVCLHAAAGDKAARQGEIGMLAGDLIDALRETLNSELLND</sequence>
<proteinExistence type="predicted"/>
<evidence type="ECO:0000256" key="2">
    <source>
        <dbReference type="ARBA" id="ARBA00022840"/>
    </source>
</evidence>
<accession>A0A9E4N4R5</accession>
<feature type="non-terminal residue" evidence="7">
    <location>
        <position position="1"/>
    </location>
</feature>
<dbReference type="PANTHER" id="PTHR12592">
    <property type="entry name" value="ATP-DEPENDENT (S)-NAD(P)H-HYDRATE DEHYDRATASE FAMILY MEMBER"/>
    <property type="match status" value="1"/>
</dbReference>
<comment type="caution">
    <text evidence="7">The sequence shown here is derived from an EMBL/GenBank/DDBJ whole genome shotgun (WGS) entry which is preliminary data.</text>
</comment>
<dbReference type="PROSITE" id="PS51383">
    <property type="entry name" value="YJEF_C_3"/>
    <property type="match status" value="1"/>
</dbReference>
<dbReference type="PROSITE" id="PS01050">
    <property type="entry name" value="YJEF_C_2"/>
    <property type="match status" value="1"/>
</dbReference>
<keyword evidence="4" id="KW-0520">NAD</keyword>
<keyword evidence="2" id="KW-0067">ATP-binding</keyword>
<dbReference type="Proteomes" id="UP000886667">
    <property type="component" value="Unassembled WGS sequence"/>
</dbReference>
<dbReference type="AlphaFoldDB" id="A0A9E4N4R5"/>
<evidence type="ECO:0000313" key="7">
    <source>
        <dbReference type="EMBL" id="MCG7946524.1"/>
    </source>
</evidence>
<dbReference type="Gene3D" id="3.40.1190.20">
    <property type="match status" value="1"/>
</dbReference>
<evidence type="ECO:0000259" key="6">
    <source>
        <dbReference type="PROSITE" id="PS51383"/>
    </source>
</evidence>
<reference evidence="7" key="1">
    <citation type="journal article" date="2021" name="Proc. Natl. Acad. Sci. U.S.A.">
        <title>Global biogeography of chemosynthetic symbionts reveals both localized and globally distributed symbiont groups. .</title>
        <authorList>
            <person name="Osvatic J.T."/>
            <person name="Wilkins L.G.E."/>
            <person name="Leibrecht L."/>
            <person name="Leray M."/>
            <person name="Zauner S."/>
            <person name="Polzin J."/>
            <person name="Camacho Y."/>
            <person name="Gros O."/>
            <person name="van Gils J.A."/>
            <person name="Eisen J.A."/>
            <person name="Petersen J.M."/>
            <person name="Yuen B."/>
        </authorList>
    </citation>
    <scope>NUCLEOTIDE SEQUENCE</scope>
    <source>
        <strain evidence="7">MAGclacostrist064TRANS</strain>
    </source>
</reference>
<evidence type="ECO:0000256" key="5">
    <source>
        <dbReference type="ARBA" id="ARBA00023239"/>
    </source>
</evidence>
<dbReference type="SUPFAM" id="SSF53613">
    <property type="entry name" value="Ribokinase-like"/>
    <property type="match status" value="1"/>
</dbReference>
<dbReference type="PANTHER" id="PTHR12592:SF0">
    <property type="entry name" value="ATP-DEPENDENT (S)-NAD(P)H-HYDRATE DEHYDRATASE"/>
    <property type="match status" value="1"/>
</dbReference>
<gene>
    <name evidence="7" type="ORF">JAZ07_09300</name>
</gene>
<organism evidence="7 8">
    <name type="scientific">Candidatus Thiodiazotropha taylori</name>
    <dbReference type="NCBI Taxonomy" id="2792791"/>
    <lineage>
        <taxon>Bacteria</taxon>
        <taxon>Pseudomonadati</taxon>
        <taxon>Pseudomonadota</taxon>
        <taxon>Gammaproteobacteria</taxon>
        <taxon>Chromatiales</taxon>
        <taxon>Sedimenticolaceae</taxon>
        <taxon>Candidatus Thiodiazotropha</taxon>
    </lineage>
</organism>
<dbReference type="CDD" id="cd01171">
    <property type="entry name" value="YXKO-related"/>
    <property type="match status" value="1"/>
</dbReference>
<dbReference type="InterPro" id="IPR017953">
    <property type="entry name" value="Carbohydrate_kinase_pred_CS"/>
</dbReference>
<dbReference type="NCBIfam" id="TIGR00196">
    <property type="entry name" value="yjeF_cterm"/>
    <property type="match status" value="1"/>
</dbReference>
<dbReference type="PROSITE" id="PS01049">
    <property type="entry name" value="YJEF_C_1"/>
    <property type="match status" value="1"/>
</dbReference>
<dbReference type="GO" id="GO:0052855">
    <property type="term" value="F:ADP-dependent NAD(P)H-hydrate dehydratase activity"/>
    <property type="evidence" value="ECO:0007669"/>
    <property type="project" value="TreeGrafter"/>
</dbReference>
<dbReference type="GO" id="GO:0052856">
    <property type="term" value="F:NAD(P)HX epimerase activity"/>
    <property type="evidence" value="ECO:0007669"/>
    <property type="project" value="TreeGrafter"/>
</dbReference>
<evidence type="ECO:0000256" key="1">
    <source>
        <dbReference type="ARBA" id="ARBA00022741"/>
    </source>
</evidence>
<dbReference type="EMBL" id="JAEPCM010000311">
    <property type="protein sequence ID" value="MCG7946524.1"/>
    <property type="molecule type" value="Genomic_DNA"/>
</dbReference>
<dbReference type="InterPro" id="IPR029056">
    <property type="entry name" value="Ribokinase-like"/>
</dbReference>